<dbReference type="OrthoDB" id="10267950at2759"/>
<keyword evidence="4" id="KW-1185">Reference proteome</keyword>
<dbReference type="GO" id="GO:0009117">
    <property type="term" value="P:nucleotide metabolic process"/>
    <property type="evidence" value="ECO:0007669"/>
    <property type="project" value="InterPro"/>
</dbReference>
<accession>A0A9P8UG39</accession>
<dbReference type="Pfam" id="PF19327">
    <property type="entry name" value="Ap4A_phos_N"/>
    <property type="match status" value="1"/>
</dbReference>
<dbReference type="GO" id="GO:0003877">
    <property type="term" value="F:ATP:ADP adenylyltransferase activity"/>
    <property type="evidence" value="ECO:0007669"/>
    <property type="project" value="InterPro"/>
</dbReference>
<dbReference type="InterPro" id="IPR036265">
    <property type="entry name" value="HIT-like_sf"/>
</dbReference>
<protein>
    <recommendedName>
        <fullName evidence="5">ATP adenylyltransferase</fullName>
    </recommendedName>
</protein>
<feature type="domain" description="Ap4A phosphorylase 1/2 N-terminal" evidence="2">
    <location>
        <begin position="37"/>
        <end position="164"/>
    </location>
</feature>
<dbReference type="Proteomes" id="UP000758603">
    <property type="component" value="Unassembled WGS sequence"/>
</dbReference>
<dbReference type="GO" id="GO:0005524">
    <property type="term" value="F:ATP binding"/>
    <property type="evidence" value="ECO:0007669"/>
    <property type="project" value="InterPro"/>
</dbReference>
<evidence type="ECO:0000259" key="2">
    <source>
        <dbReference type="Pfam" id="PF19327"/>
    </source>
</evidence>
<dbReference type="InterPro" id="IPR019200">
    <property type="entry name" value="ATP_adenylylTrfase_C"/>
</dbReference>
<dbReference type="InterPro" id="IPR045759">
    <property type="entry name" value="Ap4A_phos1/2_N"/>
</dbReference>
<evidence type="ECO:0000259" key="1">
    <source>
        <dbReference type="Pfam" id="PF09830"/>
    </source>
</evidence>
<dbReference type="EMBL" id="JAGPXC010000006">
    <property type="protein sequence ID" value="KAH6651579.1"/>
    <property type="molecule type" value="Genomic_DNA"/>
</dbReference>
<name>A0A9P8UG39_9PEZI</name>
<dbReference type="Gene3D" id="3.30.428.70">
    <property type="match status" value="1"/>
</dbReference>
<proteinExistence type="predicted"/>
<evidence type="ECO:0000313" key="4">
    <source>
        <dbReference type="Proteomes" id="UP000758603"/>
    </source>
</evidence>
<organism evidence="3 4">
    <name type="scientific">Truncatella angustata</name>
    <dbReference type="NCBI Taxonomy" id="152316"/>
    <lineage>
        <taxon>Eukaryota</taxon>
        <taxon>Fungi</taxon>
        <taxon>Dikarya</taxon>
        <taxon>Ascomycota</taxon>
        <taxon>Pezizomycotina</taxon>
        <taxon>Sordariomycetes</taxon>
        <taxon>Xylariomycetidae</taxon>
        <taxon>Amphisphaeriales</taxon>
        <taxon>Sporocadaceae</taxon>
        <taxon>Truncatella</taxon>
    </lineage>
</organism>
<dbReference type="PANTHER" id="PTHR38420:SF1">
    <property type="entry name" value="PUTATIVE (AFU_ORTHOLOGUE AFUA_5G14690)-RELATED"/>
    <property type="match status" value="1"/>
</dbReference>
<dbReference type="GeneID" id="70129211"/>
<sequence length="292" mass="33610">MTLPIREEFVLAEFDRRCKAGLIFYDDKPEIHTYTYGDFQFEFAITEAISKKPYLQDNEHEPVTKAKRPPGYAPGSDIDISGYEIGDVSRTHILAFNKYCMYRPHLLLLTKDGYKRQYDHLDLDDMQSAWNALEALNWNYFVFFNCGKDGGCSRLHKHLQLGPYLSDRLAPWPSTSRAPRNIPYEYVLRRFDRSLGPKQLIDIYRKMIGQAKEILGLEATEAHVPHNLMMGKSWMMVIPRRKAHVRGAYSNTLGLFGMVSVANHEELGRWVDQGPLKVVEQLGVPRQPAATD</sequence>
<dbReference type="SUPFAM" id="SSF54197">
    <property type="entry name" value="HIT-like"/>
    <property type="match status" value="1"/>
</dbReference>
<comment type="caution">
    <text evidence="3">The sequence shown here is derived from an EMBL/GenBank/DDBJ whole genome shotgun (WGS) entry which is preliminary data.</text>
</comment>
<evidence type="ECO:0008006" key="5">
    <source>
        <dbReference type="Google" id="ProtNLM"/>
    </source>
</evidence>
<dbReference type="PANTHER" id="PTHR38420">
    <property type="entry name" value="AP-4-A PHOSPHORYLASE II"/>
    <property type="match status" value="1"/>
</dbReference>
<dbReference type="Pfam" id="PF09830">
    <property type="entry name" value="ATP_transf"/>
    <property type="match status" value="1"/>
</dbReference>
<gene>
    <name evidence="3" type="ORF">BKA67DRAFT_537445</name>
</gene>
<dbReference type="InterPro" id="IPR009163">
    <property type="entry name" value="Ap4A_phos1/2"/>
</dbReference>
<dbReference type="InterPro" id="IPR043171">
    <property type="entry name" value="Ap4A_phos1/2-like"/>
</dbReference>
<reference evidence="3" key="1">
    <citation type="journal article" date="2021" name="Nat. Commun.">
        <title>Genetic determinants of endophytism in the Arabidopsis root mycobiome.</title>
        <authorList>
            <person name="Mesny F."/>
            <person name="Miyauchi S."/>
            <person name="Thiergart T."/>
            <person name="Pickel B."/>
            <person name="Atanasova L."/>
            <person name="Karlsson M."/>
            <person name="Huettel B."/>
            <person name="Barry K.W."/>
            <person name="Haridas S."/>
            <person name="Chen C."/>
            <person name="Bauer D."/>
            <person name="Andreopoulos W."/>
            <person name="Pangilinan J."/>
            <person name="LaButti K."/>
            <person name="Riley R."/>
            <person name="Lipzen A."/>
            <person name="Clum A."/>
            <person name="Drula E."/>
            <person name="Henrissat B."/>
            <person name="Kohler A."/>
            <person name="Grigoriev I.V."/>
            <person name="Martin F.M."/>
            <person name="Hacquard S."/>
        </authorList>
    </citation>
    <scope>NUCLEOTIDE SEQUENCE</scope>
    <source>
        <strain evidence="3">MPI-SDFR-AT-0073</strain>
    </source>
</reference>
<dbReference type="AlphaFoldDB" id="A0A9P8UG39"/>
<evidence type="ECO:0000313" key="3">
    <source>
        <dbReference type="EMBL" id="KAH6651579.1"/>
    </source>
</evidence>
<dbReference type="RefSeq" id="XP_045955857.1">
    <property type="nucleotide sequence ID" value="XM_046100319.1"/>
</dbReference>
<feature type="domain" description="ATP adenylyltransferase C-terminal" evidence="1">
    <location>
        <begin position="181"/>
        <end position="285"/>
    </location>
</feature>